<keyword evidence="7" id="KW-1185">Reference proteome</keyword>
<evidence type="ECO:0000256" key="3">
    <source>
        <dbReference type="ARBA" id="ARBA00022989"/>
    </source>
</evidence>
<dbReference type="InterPro" id="IPR023380">
    <property type="entry name" value="DsbB-like_sf"/>
</dbReference>
<sequence>MEYIERNHYFDIFMNVLGLIGLCIVLLMTFYYQLTNPAPPVLPCSLCLLQRLGFIIAGCGFLFNIFQRVKNIHYSMVILGCIATGLSAAKQIFLQITLGNLGNGPTLFGLRLFIWAFVIAILYVVAVTFIMILNKSAYKFKKFTLFPLLNKMAGFLFVFLIAANLLTVIFECGSGLCPVIL</sequence>
<feature type="transmembrane region" description="Helical" evidence="5">
    <location>
        <begin position="12"/>
        <end position="34"/>
    </location>
</feature>
<keyword evidence="3 5" id="KW-1133">Transmembrane helix</keyword>
<accession>A0A840P1Z9</accession>
<comment type="caution">
    <text evidence="6">The sequence shown here is derived from an EMBL/GenBank/DDBJ whole genome shotgun (WGS) entry which is preliminary data.</text>
</comment>
<evidence type="ECO:0000256" key="1">
    <source>
        <dbReference type="ARBA" id="ARBA00004141"/>
    </source>
</evidence>
<evidence type="ECO:0000313" key="6">
    <source>
        <dbReference type="EMBL" id="MBB5074307.1"/>
    </source>
</evidence>
<keyword evidence="4 5" id="KW-0472">Membrane</keyword>
<feature type="transmembrane region" description="Helical" evidence="5">
    <location>
        <begin position="72"/>
        <end position="93"/>
    </location>
</feature>
<proteinExistence type="predicted"/>
<dbReference type="Proteomes" id="UP000561417">
    <property type="component" value="Unassembled WGS sequence"/>
</dbReference>
<dbReference type="AlphaFoldDB" id="A0A840P1Z9"/>
<organism evidence="6 7">
    <name type="scientific">Bartonella callosciuri</name>
    <dbReference type="NCBI Taxonomy" id="686223"/>
    <lineage>
        <taxon>Bacteria</taxon>
        <taxon>Pseudomonadati</taxon>
        <taxon>Pseudomonadota</taxon>
        <taxon>Alphaproteobacteria</taxon>
        <taxon>Hyphomicrobiales</taxon>
        <taxon>Bartonellaceae</taxon>
        <taxon>Bartonella</taxon>
    </lineage>
</organism>
<dbReference type="Pfam" id="PF02600">
    <property type="entry name" value="DsbB"/>
    <property type="match status" value="1"/>
</dbReference>
<dbReference type="GO" id="GO:0006457">
    <property type="term" value="P:protein folding"/>
    <property type="evidence" value="ECO:0007669"/>
    <property type="project" value="InterPro"/>
</dbReference>
<keyword evidence="2 5" id="KW-0812">Transmembrane</keyword>
<dbReference type="InterPro" id="IPR003752">
    <property type="entry name" value="DiS_bond_form_DsbB/BdbC"/>
</dbReference>
<dbReference type="EMBL" id="JACHIM010000008">
    <property type="protein sequence ID" value="MBB5074307.1"/>
    <property type="molecule type" value="Genomic_DNA"/>
</dbReference>
<comment type="subcellular location">
    <subcellularLocation>
        <location evidence="1">Membrane</location>
        <topology evidence="1">Multi-pass membrane protein</topology>
    </subcellularLocation>
</comment>
<gene>
    <name evidence="6" type="ORF">HNQ69_001445</name>
</gene>
<evidence type="ECO:0000256" key="4">
    <source>
        <dbReference type="ARBA" id="ARBA00023136"/>
    </source>
</evidence>
<name>A0A840P1Z9_9HYPH</name>
<dbReference type="GO" id="GO:0016020">
    <property type="term" value="C:membrane"/>
    <property type="evidence" value="ECO:0007669"/>
    <property type="project" value="UniProtKB-SubCell"/>
</dbReference>
<dbReference type="GO" id="GO:0015035">
    <property type="term" value="F:protein-disulfide reductase activity"/>
    <property type="evidence" value="ECO:0007669"/>
    <property type="project" value="InterPro"/>
</dbReference>
<feature type="transmembrane region" description="Helical" evidence="5">
    <location>
        <begin position="153"/>
        <end position="170"/>
    </location>
</feature>
<evidence type="ECO:0000256" key="2">
    <source>
        <dbReference type="ARBA" id="ARBA00022692"/>
    </source>
</evidence>
<dbReference type="SUPFAM" id="SSF158442">
    <property type="entry name" value="DsbB-like"/>
    <property type="match status" value="1"/>
</dbReference>
<evidence type="ECO:0000313" key="7">
    <source>
        <dbReference type="Proteomes" id="UP000561417"/>
    </source>
</evidence>
<feature type="transmembrane region" description="Helical" evidence="5">
    <location>
        <begin position="40"/>
        <end position="65"/>
    </location>
</feature>
<feature type="transmembrane region" description="Helical" evidence="5">
    <location>
        <begin position="113"/>
        <end position="133"/>
    </location>
</feature>
<protein>
    <submittedName>
        <fullName evidence="6">Disulfide bond formation protein DsbB</fullName>
    </submittedName>
</protein>
<evidence type="ECO:0000256" key="5">
    <source>
        <dbReference type="SAM" id="Phobius"/>
    </source>
</evidence>
<reference evidence="6 7" key="1">
    <citation type="submission" date="2020-08" db="EMBL/GenBank/DDBJ databases">
        <title>Genomic Encyclopedia of Type Strains, Phase IV (KMG-IV): sequencing the most valuable type-strain genomes for metagenomic binning, comparative biology and taxonomic classification.</title>
        <authorList>
            <person name="Goeker M."/>
        </authorList>
    </citation>
    <scope>NUCLEOTIDE SEQUENCE [LARGE SCALE GENOMIC DNA]</scope>
    <source>
        <strain evidence="6 7">DSM 28538</strain>
    </source>
</reference>